<keyword evidence="10" id="KW-0862">Zinc</keyword>
<evidence type="ECO:0000256" key="14">
    <source>
        <dbReference type="PROSITE-ProRule" id="PRU00175"/>
    </source>
</evidence>
<evidence type="ECO:0000256" key="6">
    <source>
        <dbReference type="ARBA" id="ARBA00022692"/>
    </source>
</evidence>
<evidence type="ECO:0000256" key="8">
    <source>
        <dbReference type="ARBA" id="ARBA00022771"/>
    </source>
</evidence>
<accession>A0A251V9D2</accession>
<evidence type="ECO:0000256" key="16">
    <source>
        <dbReference type="SAM" id="Phobius"/>
    </source>
</evidence>
<comment type="pathway">
    <text evidence="3">Protein modification; protein ubiquitination.</text>
</comment>
<evidence type="ECO:0000256" key="7">
    <source>
        <dbReference type="ARBA" id="ARBA00022723"/>
    </source>
</evidence>
<keyword evidence="12 16" id="KW-0472">Membrane</keyword>
<keyword evidence="6 16" id="KW-0812">Transmembrane</keyword>
<dbReference type="Gene3D" id="3.30.40.10">
    <property type="entry name" value="Zinc/RING finger domain, C3HC4 (zinc finger)"/>
    <property type="match status" value="1"/>
</dbReference>
<evidence type="ECO:0000313" key="20">
    <source>
        <dbReference type="Proteomes" id="UP000215914"/>
    </source>
</evidence>
<dbReference type="Gramene" id="mRNA:HanXRQr2_Chr03g0126971">
    <property type="protein sequence ID" value="CDS:HanXRQr2_Chr03g0126971.1"/>
    <property type="gene ID" value="HanXRQr2_Chr03g0126971"/>
</dbReference>
<keyword evidence="11 16" id="KW-1133">Transmembrane helix</keyword>
<evidence type="ECO:0000256" key="3">
    <source>
        <dbReference type="ARBA" id="ARBA00004906"/>
    </source>
</evidence>
<reference evidence="19" key="2">
    <citation type="submission" date="2017-02" db="EMBL/GenBank/DDBJ databases">
        <title>Sunflower complete genome.</title>
        <authorList>
            <person name="Langlade N."/>
            <person name="Munos S."/>
        </authorList>
    </citation>
    <scope>NUCLEOTIDE SEQUENCE [LARGE SCALE GENOMIC DNA]</scope>
    <source>
        <tissue evidence="19">Leaves</tissue>
    </source>
</reference>
<sequence length="195" mass="21822">MSADSPVMSPWLDSESQDTPIPIPYSFNQKLMFVIIMMLFIVMCLSFLFKDTRHPNRHNRPTNIVYIINDNRPLASCSSGLNASILKSLPLFVYSTETKTNADVVDCAVCLSEFENGDNCRVLPNCKHCFHIGCIDMWFYNHSTCPLCRLPVEPKSAPEPGSSASSIETTSEEDRRERVDVIIDVPVNESVTGPS</sequence>
<evidence type="ECO:0000313" key="19">
    <source>
        <dbReference type="EMBL" id="OTG32210.1"/>
    </source>
</evidence>
<evidence type="ECO:0000256" key="12">
    <source>
        <dbReference type="ARBA" id="ARBA00023136"/>
    </source>
</evidence>
<dbReference type="GO" id="GO:0061630">
    <property type="term" value="F:ubiquitin protein ligase activity"/>
    <property type="evidence" value="ECO:0007669"/>
    <property type="project" value="UniProtKB-EC"/>
</dbReference>
<dbReference type="GO" id="GO:0016567">
    <property type="term" value="P:protein ubiquitination"/>
    <property type="evidence" value="ECO:0000318"/>
    <property type="project" value="GO_Central"/>
</dbReference>
<dbReference type="Pfam" id="PF13639">
    <property type="entry name" value="zf-RING_2"/>
    <property type="match status" value="1"/>
</dbReference>
<dbReference type="GO" id="GO:0008270">
    <property type="term" value="F:zinc ion binding"/>
    <property type="evidence" value="ECO:0007669"/>
    <property type="project" value="UniProtKB-KW"/>
</dbReference>
<protein>
    <recommendedName>
        <fullName evidence="4">RING-type E3 ubiquitin transferase</fullName>
        <ecNumber evidence="4">2.3.2.27</ecNumber>
    </recommendedName>
</protein>
<dbReference type="OrthoDB" id="8062037at2759"/>
<dbReference type="InParanoid" id="A0A251V9D2"/>
<evidence type="ECO:0000256" key="13">
    <source>
        <dbReference type="ARBA" id="ARBA00024209"/>
    </source>
</evidence>
<evidence type="ECO:0000256" key="11">
    <source>
        <dbReference type="ARBA" id="ARBA00022989"/>
    </source>
</evidence>
<feature type="region of interest" description="Disordered" evidence="15">
    <location>
        <begin position="155"/>
        <end position="195"/>
    </location>
</feature>
<evidence type="ECO:0000256" key="9">
    <source>
        <dbReference type="ARBA" id="ARBA00022786"/>
    </source>
</evidence>
<evidence type="ECO:0000256" key="15">
    <source>
        <dbReference type="SAM" id="MobiDB-lite"/>
    </source>
</evidence>
<organism evidence="19 20">
    <name type="scientific">Helianthus annuus</name>
    <name type="common">Common sunflower</name>
    <dbReference type="NCBI Taxonomy" id="4232"/>
    <lineage>
        <taxon>Eukaryota</taxon>
        <taxon>Viridiplantae</taxon>
        <taxon>Streptophyta</taxon>
        <taxon>Embryophyta</taxon>
        <taxon>Tracheophyta</taxon>
        <taxon>Spermatophyta</taxon>
        <taxon>Magnoliopsida</taxon>
        <taxon>eudicotyledons</taxon>
        <taxon>Gunneridae</taxon>
        <taxon>Pentapetalae</taxon>
        <taxon>asterids</taxon>
        <taxon>campanulids</taxon>
        <taxon>Asterales</taxon>
        <taxon>Asteraceae</taxon>
        <taxon>Asteroideae</taxon>
        <taxon>Heliantheae alliance</taxon>
        <taxon>Heliantheae</taxon>
        <taxon>Helianthus</taxon>
    </lineage>
</organism>
<dbReference type="SMART" id="SM00184">
    <property type="entry name" value="RING"/>
    <property type="match status" value="1"/>
</dbReference>
<name>A0A251V9D2_HELAN</name>
<evidence type="ECO:0000313" key="18">
    <source>
        <dbReference type="EMBL" id="KAF5815784.1"/>
    </source>
</evidence>
<dbReference type="PROSITE" id="PS50089">
    <property type="entry name" value="ZF_RING_2"/>
    <property type="match status" value="1"/>
</dbReference>
<reference evidence="18 20" key="1">
    <citation type="journal article" date="2017" name="Nature">
        <title>The sunflower genome provides insights into oil metabolism, flowering and Asterid evolution.</title>
        <authorList>
            <person name="Badouin H."/>
            <person name="Gouzy J."/>
            <person name="Grassa C.J."/>
            <person name="Murat F."/>
            <person name="Staton S.E."/>
            <person name="Cottret L."/>
            <person name="Lelandais-Briere C."/>
            <person name="Owens G.L."/>
            <person name="Carrere S."/>
            <person name="Mayjonade B."/>
            <person name="Legrand L."/>
            <person name="Gill N."/>
            <person name="Kane N.C."/>
            <person name="Bowers J.E."/>
            <person name="Hubner S."/>
            <person name="Bellec A."/>
            <person name="Berard A."/>
            <person name="Berges H."/>
            <person name="Blanchet N."/>
            <person name="Boniface M.C."/>
            <person name="Brunel D."/>
            <person name="Catrice O."/>
            <person name="Chaidir N."/>
            <person name="Claudel C."/>
            <person name="Donnadieu C."/>
            <person name="Faraut T."/>
            <person name="Fievet G."/>
            <person name="Helmstetter N."/>
            <person name="King M."/>
            <person name="Knapp S.J."/>
            <person name="Lai Z."/>
            <person name="Le Paslier M.C."/>
            <person name="Lippi Y."/>
            <person name="Lorenzon L."/>
            <person name="Mandel J.R."/>
            <person name="Marage G."/>
            <person name="Marchand G."/>
            <person name="Marquand E."/>
            <person name="Bret-Mestries E."/>
            <person name="Morien E."/>
            <person name="Nambeesan S."/>
            <person name="Nguyen T."/>
            <person name="Pegot-Espagnet P."/>
            <person name="Pouilly N."/>
            <person name="Raftis F."/>
            <person name="Sallet E."/>
            <person name="Schiex T."/>
            <person name="Thomas J."/>
            <person name="Vandecasteele C."/>
            <person name="Vares D."/>
            <person name="Vear F."/>
            <person name="Vautrin S."/>
            <person name="Crespi M."/>
            <person name="Mangin B."/>
            <person name="Burke J.M."/>
            <person name="Salse J."/>
            <person name="Munos S."/>
            <person name="Vincourt P."/>
            <person name="Rieseberg L.H."/>
            <person name="Langlade N.B."/>
        </authorList>
    </citation>
    <scope>NUCLEOTIDE SEQUENCE [LARGE SCALE GENOMIC DNA]</scope>
    <source>
        <strain evidence="20">cv. SF193</strain>
        <tissue evidence="18">Leaves</tissue>
    </source>
</reference>
<dbReference type="OMA" id="HHRTSFT"/>
<dbReference type="EC" id="2.3.2.27" evidence="4"/>
<dbReference type="CDD" id="cd16461">
    <property type="entry name" value="RING-H2_EL5-like"/>
    <property type="match status" value="1"/>
</dbReference>
<dbReference type="FunFam" id="3.30.40.10:FF:000187">
    <property type="entry name" value="E3 ubiquitin-protein ligase ATL6"/>
    <property type="match status" value="1"/>
</dbReference>
<feature type="compositionally biased region" description="Basic and acidic residues" evidence="15">
    <location>
        <begin position="172"/>
        <end position="181"/>
    </location>
</feature>
<feature type="domain" description="RING-type" evidence="17">
    <location>
        <begin position="107"/>
        <end position="149"/>
    </location>
</feature>
<dbReference type="PANTHER" id="PTHR46539">
    <property type="entry name" value="E3 UBIQUITIN-PROTEIN LIGASE ATL42"/>
    <property type="match status" value="1"/>
</dbReference>
<keyword evidence="5" id="KW-0808">Transferase</keyword>
<dbReference type="EMBL" id="MNCJ02000318">
    <property type="protein sequence ID" value="KAF5815784.1"/>
    <property type="molecule type" value="Genomic_DNA"/>
</dbReference>
<keyword evidence="8 14" id="KW-0863">Zinc-finger</keyword>
<keyword evidence="9" id="KW-0833">Ubl conjugation pathway</keyword>
<dbReference type="InterPro" id="IPR001841">
    <property type="entry name" value="Znf_RING"/>
</dbReference>
<evidence type="ECO:0000259" key="17">
    <source>
        <dbReference type="PROSITE" id="PS50089"/>
    </source>
</evidence>
<dbReference type="Proteomes" id="UP000215914">
    <property type="component" value="Chromosome 3"/>
</dbReference>
<dbReference type="InterPro" id="IPR013083">
    <property type="entry name" value="Znf_RING/FYVE/PHD"/>
</dbReference>
<dbReference type="EMBL" id="CM007892">
    <property type="protein sequence ID" value="OTG32210.1"/>
    <property type="molecule type" value="Genomic_DNA"/>
</dbReference>
<keyword evidence="20" id="KW-1185">Reference proteome</keyword>
<proteinExistence type="inferred from homology"/>
<keyword evidence="7" id="KW-0479">Metal-binding</keyword>
<dbReference type="STRING" id="4232.A0A251V9D2"/>
<evidence type="ECO:0000256" key="2">
    <source>
        <dbReference type="ARBA" id="ARBA00004167"/>
    </source>
</evidence>
<feature type="transmembrane region" description="Helical" evidence="16">
    <location>
        <begin position="31"/>
        <end position="49"/>
    </location>
</feature>
<evidence type="ECO:0000256" key="4">
    <source>
        <dbReference type="ARBA" id="ARBA00012483"/>
    </source>
</evidence>
<comment type="catalytic activity">
    <reaction evidence="1">
        <text>S-ubiquitinyl-[E2 ubiquitin-conjugating enzyme]-L-cysteine + [acceptor protein]-L-lysine = [E2 ubiquitin-conjugating enzyme]-L-cysteine + N(6)-ubiquitinyl-[acceptor protein]-L-lysine.</text>
        <dbReference type="EC" id="2.3.2.27"/>
    </reaction>
</comment>
<gene>
    <name evidence="19" type="ORF">HannXRQ_Chr03g0084131</name>
    <name evidence="18" type="ORF">HanXRQr2_Chr03g0126971</name>
</gene>
<evidence type="ECO:0000256" key="10">
    <source>
        <dbReference type="ARBA" id="ARBA00022833"/>
    </source>
</evidence>
<dbReference type="SUPFAM" id="SSF57850">
    <property type="entry name" value="RING/U-box"/>
    <property type="match status" value="1"/>
</dbReference>
<evidence type="ECO:0000256" key="1">
    <source>
        <dbReference type="ARBA" id="ARBA00000900"/>
    </source>
</evidence>
<dbReference type="AlphaFoldDB" id="A0A251V9D2"/>
<evidence type="ECO:0000256" key="5">
    <source>
        <dbReference type="ARBA" id="ARBA00022679"/>
    </source>
</evidence>
<comment type="subcellular location">
    <subcellularLocation>
        <location evidence="2">Membrane</location>
        <topology evidence="2">Single-pass membrane protein</topology>
    </subcellularLocation>
</comment>
<dbReference type="GO" id="GO:0016020">
    <property type="term" value="C:membrane"/>
    <property type="evidence" value="ECO:0007669"/>
    <property type="project" value="UniProtKB-SubCell"/>
</dbReference>
<reference evidence="18" key="3">
    <citation type="submission" date="2020-06" db="EMBL/GenBank/DDBJ databases">
        <title>Helianthus annuus Genome sequencing and assembly Release 2.</title>
        <authorList>
            <person name="Gouzy J."/>
            <person name="Langlade N."/>
            <person name="Munos S."/>
        </authorList>
    </citation>
    <scope>NUCLEOTIDE SEQUENCE</scope>
    <source>
        <tissue evidence="18">Leaves</tissue>
    </source>
</reference>
<comment type="similarity">
    <text evidence="13">Belongs to the RING-type zinc finger family. ATL subfamily.</text>
</comment>
<dbReference type="PANTHER" id="PTHR46539:SF24">
    <property type="entry name" value="(WILD MALAYSIAN BANANA) HYPOTHETICAL PROTEIN"/>
    <property type="match status" value="1"/>
</dbReference>